<sequence>MKSVIFGHSVHQASDWLPSPSTSLAISSFMAGLEIHPVAQELQLKDEEALLSAIGYEVQPPKKMISINDTIEEMA</sequence>
<dbReference type="Proteomes" id="UP001472677">
    <property type="component" value="Unassembled WGS sequence"/>
</dbReference>
<keyword evidence="2" id="KW-1185">Reference proteome</keyword>
<dbReference type="EMBL" id="JBBPBM010002309">
    <property type="protein sequence ID" value="KAK8479311.1"/>
    <property type="molecule type" value="Genomic_DNA"/>
</dbReference>
<reference evidence="1 2" key="1">
    <citation type="journal article" date="2024" name="G3 (Bethesda)">
        <title>Genome assembly of Hibiscus sabdariffa L. provides insights into metabolisms of medicinal natural products.</title>
        <authorList>
            <person name="Kim T."/>
        </authorList>
    </citation>
    <scope>NUCLEOTIDE SEQUENCE [LARGE SCALE GENOMIC DNA]</scope>
    <source>
        <strain evidence="1">TK-2024</strain>
        <tissue evidence="1">Old leaves</tissue>
    </source>
</reference>
<accession>A0ABR1ZG01</accession>
<evidence type="ECO:0000313" key="2">
    <source>
        <dbReference type="Proteomes" id="UP001472677"/>
    </source>
</evidence>
<evidence type="ECO:0000313" key="1">
    <source>
        <dbReference type="EMBL" id="KAK8479311.1"/>
    </source>
</evidence>
<gene>
    <name evidence="1" type="ORF">V6N12_047593</name>
</gene>
<protein>
    <submittedName>
        <fullName evidence="1">Uncharacterized protein</fullName>
    </submittedName>
</protein>
<name>A0ABR1ZG01_9ROSI</name>
<organism evidence="1 2">
    <name type="scientific">Hibiscus sabdariffa</name>
    <name type="common">roselle</name>
    <dbReference type="NCBI Taxonomy" id="183260"/>
    <lineage>
        <taxon>Eukaryota</taxon>
        <taxon>Viridiplantae</taxon>
        <taxon>Streptophyta</taxon>
        <taxon>Embryophyta</taxon>
        <taxon>Tracheophyta</taxon>
        <taxon>Spermatophyta</taxon>
        <taxon>Magnoliopsida</taxon>
        <taxon>eudicotyledons</taxon>
        <taxon>Gunneridae</taxon>
        <taxon>Pentapetalae</taxon>
        <taxon>rosids</taxon>
        <taxon>malvids</taxon>
        <taxon>Malvales</taxon>
        <taxon>Malvaceae</taxon>
        <taxon>Malvoideae</taxon>
        <taxon>Hibiscus</taxon>
    </lineage>
</organism>
<comment type="caution">
    <text evidence="1">The sequence shown here is derived from an EMBL/GenBank/DDBJ whole genome shotgun (WGS) entry which is preliminary data.</text>
</comment>
<proteinExistence type="predicted"/>